<dbReference type="PANTHER" id="PTHR11662">
    <property type="entry name" value="SOLUTE CARRIER FAMILY 17"/>
    <property type="match status" value="1"/>
</dbReference>
<dbReference type="InterPro" id="IPR036259">
    <property type="entry name" value="MFS_trans_sf"/>
</dbReference>
<feature type="transmembrane region" description="Helical" evidence="5">
    <location>
        <begin position="142"/>
        <end position="160"/>
    </location>
</feature>
<dbReference type="GO" id="GO:0016020">
    <property type="term" value="C:membrane"/>
    <property type="evidence" value="ECO:0007669"/>
    <property type="project" value="UniProtKB-SubCell"/>
</dbReference>
<dbReference type="AlphaFoldDB" id="A0A7W7ZMD7"/>
<organism evidence="7 8">
    <name type="scientific">Granulicella mallensis</name>
    <dbReference type="NCBI Taxonomy" id="940614"/>
    <lineage>
        <taxon>Bacteria</taxon>
        <taxon>Pseudomonadati</taxon>
        <taxon>Acidobacteriota</taxon>
        <taxon>Terriglobia</taxon>
        <taxon>Terriglobales</taxon>
        <taxon>Acidobacteriaceae</taxon>
        <taxon>Granulicella</taxon>
    </lineage>
</organism>
<evidence type="ECO:0000256" key="3">
    <source>
        <dbReference type="ARBA" id="ARBA00022989"/>
    </source>
</evidence>
<keyword evidence="3 5" id="KW-1133">Transmembrane helix</keyword>
<dbReference type="GO" id="GO:0022857">
    <property type="term" value="F:transmembrane transporter activity"/>
    <property type="evidence" value="ECO:0007669"/>
    <property type="project" value="InterPro"/>
</dbReference>
<keyword evidence="4 5" id="KW-0472">Membrane</keyword>
<dbReference type="EMBL" id="JACHIO010000001">
    <property type="protein sequence ID" value="MBB5061856.1"/>
    <property type="molecule type" value="Genomic_DNA"/>
</dbReference>
<name>A0A7W7ZMD7_9BACT</name>
<sequence>MPRHRWSIACLLGFGVLVNYFDRVNLSVSHAALYATFGISNITFGYLSGAYNWTYAMCQLPVGVLLDRFGVRRVGRISTLLWSIASFGAAVTPSIPGFFAARLLLGVGESPTFPANAKAIGLWFPSKERSFATSIFDASAKLASAIGVPLIGVLLLKFGWR</sequence>
<evidence type="ECO:0000256" key="5">
    <source>
        <dbReference type="SAM" id="Phobius"/>
    </source>
</evidence>
<dbReference type="InterPro" id="IPR011701">
    <property type="entry name" value="MFS"/>
</dbReference>
<evidence type="ECO:0000256" key="4">
    <source>
        <dbReference type="ARBA" id="ARBA00023136"/>
    </source>
</evidence>
<comment type="subcellular location">
    <subcellularLocation>
        <location evidence="1">Membrane</location>
        <topology evidence="1">Multi-pass membrane protein</topology>
    </subcellularLocation>
</comment>
<dbReference type="SUPFAM" id="SSF103473">
    <property type="entry name" value="MFS general substrate transporter"/>
    <property type="match status" value="1"/>
</dbReference>
<evidence type="ECO:0000313" key="8">
    <source>
        <dbReference type="Proteomes" id="UP000584867"/>
    </source>
</evidence>
<evidence type="ECO:0000256" key="2">
    <source>
        <dbReference type="ARBA" id="ARBA00022692"/>
    </source>
</evidence>
<dbReference type="PANTHER" id="PTHR11662:SF399">
    <property type="entry name" value="FI19708P1-RELATED"/>
    <property type="match status" value="1"/>
</dbReference>
<comment type="caution">
    <text evidence="7">The sequence shown here is derived from an EMBL/GenBank/DDBJ whole genome shotgun (WGS) entry which is preliminary data.</text>
</comment>
<gene>
    <name evidence="7" type="ORF">HDF15_000181</name>
</gene>
<evidence type="ECO:0000256" key="1">
    <source>
        <dbReference type="ARBA" id="ARBA00004141"/>
    </source>
</evidence>
<dbReference type="Proteomes" id="UP000584867">
    <property type="component" value="Unassembled WGS sequence"/>
</dbReference>
<dbReference type="InterPro" id="IPR020846">
    <property type="entry name" value="MFS_dom"/>
</dbReference>
<accession>A0A7W7ZMD7</accession>
<feature type="transmembrane region" description="Helical" evidence="5">
    <location>
        <begin position="33"/>
        <end position="58"/>
    </location>
</feature>
<reference evidence="7 8" key="1">
    <citation type="submission" date="2020-08" db="EMBL/GenBank/DDBJ databases">
        <title>Genomic Encyclopedia of Type Strains, Phase IV (KMG-V): Genome sequencing to study the core and pangenomes of soil and plant-associated prokaryotes.</title>
        <authorList>
            <person name="Whitman W."/>
        </authorList>
    </citation>
    <scope>NUCLEOTIDE SEQUENCE [LARGE SCALE GENOMIC DNA]</scope>
    <source>
        <strain evidence="7 8">X5P3</strain>
    </source>
</reference>
<evidence type="ECO:0000259" key="6">
    <source>
        <dbReference type="PROSITE" id="PS50850"/>
    </source>
</evidence>
<dbReference type="Gene3D" id="1.20.1250.20">
    <property type="entry name" value="MFS general substrate transporter like domains"/>
    <property type="match status" value="1"/>
</dbReference>
<dbReference type="PROSITE" id="PS50850">
    <property type="entry name" value="MFS"/>
    <property type="match status" value="1"/>
</dbReference>
<dbReference type="InterPro" id="IPR050382">
    <property type="entry name" value="MFS_Na/Anion_cotransporter"/>
</dbReference>
<evidence type="ECO:0000313" key="7">
    <source>
        <dbReference type="EMBL" id="MBB5061856.1"/>
    </source>
</evidence>
<feature type="transmembrane region" description="Helical" evidence="5">
    <location>
        <begin position="79"/>
        <end position="101"/>
    </location>
</feature>
<protein>
    <submittedName>
        <fullName evidence="7">MFS family permease</fullName>
    </submittedName>
</protein>
<feature type="domain" description="Major facilitator superfamily (MFS) profile" evidence="6">
    <location>
        <begin position="8"/>
        <end position="161"/>
    </location>
</feature>
<proteinExistence type="predicted"/>
<dbReference type="Pfam" id="PF07690">
    <property type="entry name" value="MFS_1"/>
    <property type="match status" value="1"/>
</dbReference>
<keyword evidence="2 5" id="KW-0812">Transmembrane</keyword>